<dbReference type="InterPro" id="IPR029044">
    <property type="entry name" value="Nucleotide-diphossugar_trans"/>
</dbReference>
<dbReference type="Pfam" id="PF00483">
    <property type="entry name" value="NTP_transferase"/>
    <property type="match status" value="1"/>
</dbReference>
<dbReference type="GO" id="GO:0004475">
    <property type="term" value="F:mannose-1-phosphate guanylyltransferase (GTP) activity"/>
    <property type="evidence" value="ECO:0007669"/>
    <property type="project" value="InterPro"/>
</dbReference>
<dbReference type="InterPro" id="IPR049577">
    <property type="entry name" value="GMPP_N"/>
</dbReference>
<keyword evidence="3" id="KW-0808">Transferase</keyword>
<keyword evidence="3" id="KW-0548">Nucleotidyltransferase</keyword>
<dbReference type="GO" id="GO:0009298">
    <property type="term" value="P:GDP-mannose biosynthetic process"/>
    <property type="evidence" value="ECO:0007669"/>
    <property type="project" value="TreeGrafter"/>
</dbReference>
<dbReference type="InterPro" id="IPR005835">
    <property type="entry name" value="NTP_transferase_dom"/>
</dbReference>
<dbReference type="CDD" id="cd02509">
    <property type="entry name" value="GDP-M1P_Guanylyltransferase"/>
    <property type="match status" value="1"/>
</dbReference>
<dbReference type="Pfam" id="PF22640">
    <property type="entry name" value="ManC_GMP_beta-helix"/>
    <property type="match status" value="1"/>
</dbReference>
<feature type="domain" description="MannoseP isomerase/GMP-like beta-helix" evidence="2">
    <location>
        <begin position="319"/>
        <end position="371"/>
    </location>
</feature>
<organism evidence="3 4">
    <name type="scientific">Pseudokineococcus marinus</name>
    <dbReference type="NCBI Taxonomy" id="351215"/>
    <lineage>
        <taxon>Bacteria</taxon>
        <taxon>Bacillati</taxon>
        <taxon>Actinomycetota</taxon>
        <taxon>Actinomycetes</taxon>
        <taxon>Kineosporiales</taxon>
        <taxon>Kineosporiaceae</taxon>
        <taxon>Pseudokineococcus</taxon>
    </lineage>
</organism>
<evidence type="ECO:0000313" key="4">
    <source>
        <dbReference type="Proteomes" id="UP000555552"/>
    </source>
</evidence>
<dbReference type="AlphaFoldDB" id="A0A849BSC6"/>
<dbReference type="InterPro" id="IPR051161">
    <property type="entry name" value="Mannose-6P_isomerase_type2"/>
</dbReference>
<comment type="caution">
    <text evidence="3">The sequence shown here is derived from an EMBL/GenBank/DDBJ whole genome shotgun (WGS) entry which is preliminary data.</text>
</comment>
<dbReference type="PANTHER" id="PTHR46390">
    <property type="entry name" value="MANNOSE-1-PHOSPHATE GUANYLYLTRANSFERASE"/>
    <property type="match status" value="1"/>
</dbReference>
<dbReference type="Gene3D" id="3.90.550.10">
    <property type="entry name" value="Spore Coat Polysaccharide Biosynthesis Protein SpsA, Chain A"/>
    <property type="match status" value="1"/>
</dbReference>
<dbReference type="SUPFAM" id="SSF53448">
    <property type="entry name" value="Nucleotide-diphospho-sugar transferases"/>
    <property type="match status" value="1"/>
</dbReference>
<accession>A0A849BSC6</accession>
<evidence type="ECO:0000259" key="1">
    <source>
        <dbReference type="Pfam" id="PF00483"/>
    </source>
</evidence>
<dbReference type="SUPFAM" id="SSF159283">
    <property type="entry name" value="Guanosine diphospho-D-mannose pyrophosphorylase/mannose-6-phosphate isomerase linker domain"/>
    <property type="match status" value="1"/>
</dbReference>
<sequence length="380" mass="39583">MPSPASSKGASLDHFWAVVPAGGSGTRLWPLSRAGAPKFLHDLTSSGRTLVQSTWDRLVPLATPERLLLVTGEVHAGAVRGQLPQLERGNLLLEPSPRDSMAAIGLAAAVVARRDPEAVVGSFAADHLIPDARAFGGAVRQAVAVAQEGHVVTIGIQPTSAATGFGYVRTGEPLDVEGAPDAVRATGFTEKPDAATAERYVAGGDHRWNAGMFVARADVLLGHLQAQLPQLHAGLLELAEAHEDLPAHKAADVVERVWPTLTKIAIDHAIAEPVAAAGGVAVVKGSFSWDDVGDWDALASLVPDLDGSSLRVLGDMESVVVQDSTGVVVPRGQRTVAVIGLDDVVVVDTDDAVLVTTRARAQEVKGVVEALRAKGRGDLL</sequence>
<dbReference type="Proteomes" id="UP000555552">
    <property type="component" value="Unassembled WGS sequence"/>
</dbReference>
<dbReference type="EMBL" id="JABEMA010000186">
    <property type="protein sequence ID" value="NNH23732.1"/>
    <property type="molecule type" value="Genomic_DNA"/>
</dbReference>
<gene>
    <name evidence="3" type="ORF">HLB09_11645</name>
</gene>
<dbReference type="RefSeq" id="WP_171203528.1">
    <property type="nucleotide sequence ID" value="NZ_BAAANP010000024.1"/>
</dbReference>
<protein>
    <submittedName>
        <fullName evidence="3">Mannose-1-phosphate guanylyltransferase</fullName>
    </submittedName>
</protein>
<evidence type="ECO:0000313" key="3">
    <source>
        <dbReference type="EMBL" id="NNH23732.1"/>
    </source>
</evidence>
<dbReference type="InterPro" id="IPR054566">
    <property type="entry name" value="ManC/GMP-like_b-helix"/>
</dbReference>
<feature type="domain" description="Nucleotidyl transferase" evidence="1">
    <location>
        <begin position="17"/>
        <end position="301"/>
    </location>
</feature>
<proteinExistence type="predicted"/>
<reference evidence="3 4" key="1">
    <citation type="submission" date="2020-05" db="EMBL/GenBank/DDBJ databases">
        <title>MicrobeNet Type strains.</title>
        <authorList>
            <person name="Nicholson A.C."/>
        </authorList>
    </citation>
    <scope>NUCLEOTIDE SEQUENCE [LARGE SCALE GENOMIC DNA]</scope>
    <source>
        <strain evidence="3 4">JCM 14547</strain>
    </source>
</reference>
<keyword evidence="4" id="KW-1185">Reference proteome</keyword>
<dbReference type="PANTHER" id="PTHR46390:SF1">
    <property type="entry name" value="MANNOSE-1-PHOSPHATE GUANYLYLTRANSFERASE"/>
    <property type="match status" value="1"/>
</dbReference>
<evidence type="ECO:0000259" key="2">
    <source>
        <dbReference type="Pfam" id="PF22640"/>
    </source>
</evidence>
<name>A0A849BSC6_9ACTN</name>